<dbReference type="InterPro" id="IPR043128">
    <property type="entry name" value="Rev_trsase/Diguanyl_cyclase"/>
</dbReference>
<dbReference type="InterPro" id="IPR043502">
    <property type="entry name" value="DNA/RNA_pol_sf"/>
</dbReference>
<dbReference type="WBParaSite" id="PSU_v2.g16390.t1">
    <property type="protein sequence ID" value="PSU_v2.g16390.t1"/>
    <property type="gene ID" value="PSU_v2.g16390"/>
</dbReference>
<keyword evidence="2" id="KW-1185">Reference proteome</keyword>
<sequence length="1033" mass="118102">MDYFWNFVKDVKETPDGIFVVQSIIGNIYCGAIPIDKNSITAVAIDVQPNLLPDCEMFWKLESMGINDPPPQSIDDEIAKRKFHESVVYKSDRYFVSWPFKSNMKFLPTNAGLALGRLQSTLKKLLQNPDLLEQYLAIIQDQLKRGVIEIAPIEPQGDIVHYLSHHAVVTPQKATTKVRMVFDASAKLSKDAPSLNDCIYRGPIDLPEIPGLLFRLRKPKIIVTGDIEKAFHQIFLHEPDRDAVRFFWVKDPSKPIEKENLIIYRFLGITFGVIASPSMLNEVIKLHLKKQNDADLLKILPETYVDNIHFMVETSEDGIQMYEKVRKSFLDASMNVREWLSNDPMIQKAIPIELQQKSTESKLLGLLWDSKNDTLSIELKNKMPKGKWTKRTVLQFVASTYDPLGFLSPITIQGRIFVQKLFQASLSWDEFLPIEYENQWILLVSNWNGNIVIPRRYFQTAFPASDQIELHAFADASQLAYCATVYIRIPTDRGFDTTLVFAKTRLQPCNKKLTIPKMEVMGIWLAAKIITYVAKEMKLDLSPKFIWTDSQIATYWFKKWPKDVFVSNRLKEVLSSNADCLFVPGKLNPADLGTRGISLDELRESKQWWNGPQFLSKPKEDWPRNPAGDPIQTLSLAADLTQTIVALVALAGPVSTLIMQNIEPDREYAIDENLTWMELKLQVLCKLKQMSYPPEQEIYVSNKQMKEFKLSPNDHEILILNCRFDHAELINPNPIWIPKQSPIVQLLVMDAHESLHHAGVPHTLSKLREKFWISSGRAIVKKWINTCSSCKLWKGKPFALPKMPQLPGTRINRSKPFDNVGVDYCGPFKIKGKEEKVWVILFTCFTTRLIHLEPVTTMTTEDFLLSFRRFVARRGTPKYVLSDNAKQFKTAATALDQIWSASINDEQTTNFCLQHDITWDYITERAPWKGGLYERLVGLVKNAMKQSIGKKFLSLNEYSTFLCEIEATLNSRPITYVHANDPIVIRPTDFISPSIELTLPTSDADSFSTDPSYLPSNAAGGEPLEYRIFEYAS</sequence>
<accession>A0A914YCB1</accession>
<dbReference type="PROSITE" id="PS50994">
    <property type="entry name" value="INTEGRASE"/>
    <property type="match status" value="1"/>
</dbReference>
<dbReference type="InterPro" id="IPR041588">
    <property type="entry name" value="Integrase_H2C2"/>
</dbReference>
<dbReference type="AlphaFoldDB" id="A0A914YCB1"/>
<dbReference type="InterPro" id="IPR012337">
    <property type="entry name" value="RNaseH-like_sf"/>
</dbReference>
<protein>
    <submittedName>
        <fullName evidence="3">Integrase catalytic domain-containing protein</fullName>
    </submittedName>
</protein>
<feature type="domain" description="Integrase catalytic" evidence="1">
    <location>
        <begin position="812"/>
        <end position="995"/>
    </location>
</feature>
<dbReference type="SUPFAM" id="SSF56672">
    <property type="entry name" value="DNA/RNA polymerases"/>
    <property type="match status" value="1"/>
</dbReference>
<dbReference type="Gene3D" id="1.10.340.70">
    <property type="match status" value="1"/>
</dbReference>
<dbReference type="GO" id="GO:0042575">
    <property type="term" value="C:DNA polymerase complex"/>
    <property type="evidence" value="ECO:0007669"/>
    <property type="project" value="UniProtKB-ARBA"/>
</dbReference>
<evidence type="ECO:0000259" key="1">
    <source>
        <dbReference type="PROSITE" id="PS50994"/>
    </source>
</evidence>
<evidence type="ECO:0000313" key="3">
    <source>
        <dbReference type="WBParaSite" id="PSU_v2.g16390.t1"/>
    </source>
</evidence>
<dbReference type="Pfam" id="PF00078">
    <property type="entry name" value="RVT_1"/>
    <property type="match status" value="1"/>
</dbReference>
<dbReference type="PANTHER" id="PTHR47331:SF1">
    <property type="entry name" value="GAG-LIKE PROTEIN"/>
    <property type="match status" value="1"/>
</dbReference>
<organism evidence="2 3">
    <name type="scientific">Panagrolaimus superbus</name>
    <dbReference type="NCBI Taxonomy" id="310955"/>
    <lineage>
        <taxon>Eukaryota</taxon>
        <taxon>Metazoa</taxon>
        <taxon>Ecdysozoa</taxon>
        <taxon>Nematoda</taxon>
        <taxon>Chromadorea</taxon>
        <taxon>Rhabditida</taxon>
        <taxon>Tylenchina</taxon>
        <taxon>Panagrolaimomorpha</taxon>
        <taxon>Panagrolaimoidea</taxon>
        <taxon>Panagrolaimidae</taxon>
        <taxon>Panagrolaimus</taxon>
    </lineage>
</organism>
<evidence type="ECO:0000313" key="2">
    <source>
        <dbReference type="Proteomes" id="UP000887577"/>
    </source>
</evidence>
<dbReference type="SUPFAM" id="SSF53098">
    <property type="entry name" value="Ribonuclease H-like"/>
    <property type="match status" value="1"/>
</dbReference>
<dbReference type="GO" id="GO:0003676">
    <property type="term" value="F:nucleic acid binding"/>
    <property type="evidence" value="ECO:0007669"/>
    <property type="project" value="InterPro"/>
</dbReference>
<dbReference type="Gene3D" id="3.30.420.10">
    <property type="entry name" value="Ribonuclease H-like superfamily/Ribonuclease H"/>
    <property type="match status" value="1"/>
</dbReference>
<dbReference type="InterPro" id="IPR001584">
    <property type="entry name" value="Integrase_cat-core"/>
</dbReference>
<dbReference type="Gene3D" id="3.10.10.10">
    <property type="entry name" value="HIV Type 1 Reverse Transcriptase, subunit A, domain 1"/>
    <property type="match status" value="1"/>
</dbReference>
<reference evidence="3" key="1">
    <citation type="submission" date="2022-11" db="UniProtKB">
        <authorList>
            <consortium name="WormBaseParasite"/>
        </authorList>
    </citation>
    <scope>IDENTIFICATION</scope>
</reference>
<dbReference type="InterPro" id="IPR036397">
    <property type="entry name" value="RNaseH_sf"/>
</dbReference>
<dbReference type="Proteomes" id="UP000887577">
    <property type="component" value="Unplaced"/>
</dbReference>
<dbReference type="Pfam" id="PF17921">
    <property type="entry name" value="Integrase_H2C2"/>
    <property type="match status" value="1"/>
</dbReference>
<name>A0A914YCB1_9BILA</name>
<dbReference type="InterPro" id="IPR000477">
    <property type="entry name" value="RT_dom"/>
</dbReference>
<dbReference type="GO" id="GO:0015074">
    <property type="term" value="P:DNA integration"/>
    <property type="evidence" value="ECO:0007669"/>
    <property type="project" value="InterPro"/>
</dbReference>
<dbReference type="InterPro" id="IPR008042">
    <property type="entry name" value="Retrotrans_Pao"/>
</dbReference>
<proteinExistence type="predicted"/>
<dbReference type="Gene3D" id="3.30.70.270">
    <property type="match status" value="1"/>
</dbReference>
<dbReference type="Pfam" id="PF00665">
    <property type="entry name" value="rve"/>
    <property type="match status" value="1"/>
</dbReference>
<dbReference type="Pfam" id="PF05380">
    <property type="entry name" value="Peptidase_A17"/>
    <property type="match status" value="1"/>
</dbReference>
<dbReference type="PANTHER" id="PTHR47331">
    <property type="entry name" value="PHD-TYPE DOMAIN-CONTAINING PROTEIN"/>
    <property type="match status" value="1"/>
</dbReference>